<dbReference type="EMBL" id="CAKLCB010000205">
    <property type="protein sequence ID" value="CAH0516721.1"/>
    <property type="molecule type" value="Genomic_DNA"/>
</dbReference>
<protein>
    <submittedName>
        <fullName evidence="1">Uncharacterized protein</fullName>
    </submittedName>
</protein>
<reference evidence="1 3" key="1">
    <citation type="submission" date="2021-11" db="EMBL/GenBank/DDBJ databases">
        <authorList>
            <person name="Islam A."/>
            <person name="Islam S."/>
            <person name="Flora M.S."/>
            <person name="Rahman M."/>
            <person name="Ziaur R.M."/>
            <person name="Epstein J.H."/>
            <person name="Hassan M."/>
            <person name="Klassen M."/>
            <person name="Woodard K."/>
            <person name="Webb A."/>
            <person name="Webby R.J."/>
            <person name="El Zowalaty M.E."/>
        </authorList>
    </citation>
    <scope>NUCLEOTIDE SEQUENCE</scope>
    <source>
        <strain evidence="2">Pbs1</strain>
        <strain evidence="1">Pbs3</strain>
    </source>
</reference>
<evidence type="ECO:0000313" key="1">
    <source>
        <dbReference type="EMBL" id="CAH0477810.1"/>
    </source>
</evidence>
<gene>
    <name evidence="2" type="ORF">PBS001_LOCUS3366</name>
    <name evidence="1" type="ORF">PBS003_LOCUS4539</name>
</gene>
<evidence type="ECO:0000313" key="3">
    <source>
        <dbReference type="Proteomes" id="UP001158986"/>
    </source>
</evidence>
<dbReference type="Proteomes" id="UP001160483">
    <property type="component" value="Unassembled WGS sequence"/>
</dbReference>
<sequence length="127" mass="14641">MPGKKRAFDVSVRDGPTYWWAFQKDEEVSDNMEIKEYPYRLHEQWRLTVWIKEFCEDDTANVMVCLLKTPPDLLVKLTVAYGNCASCSSQYAVRVQLSRGQSYKTFAKVTTFCRAGPIAVDECRLLS</sequence>
<evidence type="ECO:0000313" key="4">
    <source>
        <dbReference type="Proteomes" id="UP001160483"/>
    </source>
</evidence>
<keyword evidence="3" id="KW-1185">Reference proteome</keyword>
<dbReference type="AlphaFoldDB" id="A0AAU9KZA0"/>
<comment type="caution">
    <text evidence="1">The sequence shown here is derived from an EMBL/GenBank/DDBJ whole genome shotgun (WGS) entry which is preliminary data.</text>
</comment>
<dbReference type="Proteomes" id="UP001158986">
    <property type="component" value="Unassembled WGS sequence"/>
</dbReference>
<organism evidence="1 4">
    <name type="scientific">Peronospora belbahrii</name>
    <dbReference type="NCBI Taxonomy" id="622444"/>
    <lineage>
        <taxon>Eukaryota</taxon>
        <taxon>Sar</taxon>
        <taxon>Stramenopiles</taxon>
        <taxon>Oomycota</taxon>
        <taxon>Peronosporomycetes</taxon>
        <taxon>Peronosporales</taxon>
        <taxon>Peronosporaceae</taxon>
        <taxon>Peronospora</taxon>
    </lineage>
</organism>
<evidence type="ECO:0000313" key="2">
    <source>
        <dbReference type="EMBL" id="CAH0516721.1"/>
    </source>
</evidence>
<proteinExistence type="predicted"/>
<dbReference type="EMBL" id="CAKKTJ010000193">
    <property type="protein sequence ID" value="CAH0477810.1"/>
    <property type="molecule type" value="Genomic_DNA"/>
</dbReference>
<accession>A0AAU9KZA0</accession>
<name>A0AAU9KZA0_9STRA</name>